<reference evidence="3 4" key="1">
    <citation type="submission" date="2024-03" db="EMBL/GenBank/DDBJ databases">
        <title>The complete genome of Streptomyces sirii sp.nov.</title>
        <authorList>
            <person name="Zakalyukina Y.V."/>
            <person name="Belik A.R."/>
            <person name="Biryukov M.V."/>
            <person name="Baturina O.A."/>
            <person name="Kabilov M.R."/>
        </authorList>
    </citation>
    <scope>NUCLEOTIDE SEQUENCE [LARGE SCALE GENOMIC DNA]</scope>
    <source>
        <strain evidence="3 4">BP-8</strain>
    </source>
</reference>
<name>A0ABZ2QSS1_9ACTN</name>
<keyword evidence="4" id="KW-1185">Reference proteome</keyword>
<dbReference type="RefSeq" id="WP_407287683.1">
    <property type="nucleotide sequence ID" value="NZ_CP147982.1"/>
</dbReference>
<accession>A0ABZ2QSS1</accession>
<proteinExistence type="predicted"/>
<keyword evidence="2" id="KW-0812">Transmembrane</keyword>
<keyword evidence="2" id="KW-1133">Transmembrane helix</keyword>
<feature type="region of interest" description="Disordered" evidence="1">
    <location>
        <begin position="144"/>
        <end position="203"/>
    </location>
</feature>
<feature type="transmembrane region" description="Helical" evidence="2">
    <location>
        <begin position="117"/>
        <end position="138"/>
    </location>
</feature>
<dbReference type="Proteomes" id="UP001626628">
    <property type="component" value="Chromosome"/>
</dbReference>
<feature type="compositionally biased region" description="Pro residues" evidence="1">
    <location>
        <begin position="20"/>
        <end position="35"/>
    </location>
</feature>
<feature type="compositionally biased region" description="Low complexity" evidence="1">
    <location>
        <begin position="146"/>
        <end position="187"/>
    </location>
</feature>
<evidence type="ECO:0000256" key="2">
    <source>
        <dbReference type="SAM" id="Phobius"/>
    </source>
</evidence>
<evidence type="ECO:0008006" key="5">
    <source>
        <dbReference type="Google" id="ProtNLM"/>
    </source>
</evidence>
<gene>
    <name evidence="3" type="ORF">WAB15_25520</name>
</gene>
<feature type="region of interest" description="Disordered" evidence="1">
    <location>
        <begin position="1"/>
        <end position="115"/>
    </location>
</feature>
<feature type="compositionally biased region" description="Pro residues" evidence="1">
    <location>
        <begin position="91"/>
        <end position="106"/>
    </location>
</feature>
<sequence length="339" mass="34523">MKGRGPARWNSETQSWEDGAPPPAPYTGPLPPRPDFVPSTGPGRLPGGAGGPGADAPAGPVVDSVTGPLVDSVTGPVADPLAGPGADPLVVPTPVPHPPPPPPAPEPMGGGRRRRTALAAGVAVAVIAAGVGGGYLLWGRGDDPAAARPPARTKASAPEDPGTGTSAPPTDGSGPTGSTGSTDPTDPWGTAPPDGYRVVHDDKGFTTAVPDGWRRSVRDTGVFYTAPDDRGLVQIFEITEPATAPEAALRKASEGLAHNPGYEEISLTPFDGPAPGTDAAQLVYAYDSERIGERVKVVDCAFTADDGRQFAVLVLGTEADWPQQQNTQKIALQAFASTP</sequence>
<evidence type="ECO:0000256" key="1">
    <source>
        <dbReference type="SAM" id="MobiDB-lite"/>
    </source>
</evidence>
<evidence type="ECO:0000313" key="3">
    <source>
        <dbReference type="EMBL" id="WXK79075.1"/>
    </source>
</evidence>
<organism evidence="3 4">
    <name type="scientific">Streptomyces sirii</name>
    <dbReference type="NCBI Taxonomy" id="3127701"/>
    <lineage>
        <taxon>Bacteria</taxon>
        <taxon>Bacillati</taxon>
        <taxon>Actinomycetota</taxon>
        <taxon>Actinomycetes</taxon>
        <taxon>Kitasatosporales</taxon>
        <taxon>Streptomycetaceae</taxon>
        <taxon>Streptomyces</taxon>
    </lineage>
</organism>
<dbReference type="EMBL" id="CP147982">
    <property type="protein sequence ID" value="WXK79075.1"/>
    <property type="molecule type" value="Genomic_DNA"/>
</dbReference>
<feature type="compositionally biased region" description="Gly residues" evidence="1">
    <location>
        <begin position="44"/>
        <end position="53"/>
    </location>
</feature>
<evidence type="ECO:0000313" key="4">
    <source>
        <dbReference type="Proteomes" id="UP001626628"/>
    </source>
</evidence>
<protein>
    <recommendedName>
        <fullName evidence="5">Serine/arginine repetitive matrix protein 2</fullName>
    </recommendedName>
</protein>
<keyword evidence="2" id="KW-0472">Membrane</keyword>